<proteinExistence type="predicted"/>
<accession>A0A976R7E6</accession>
<reference evidence="1" key="1">
    <citation type="submission" date="2022-02" db="EMBL/GenBank/DDBJ databases">
        <title>Towards deciphering the DNA virus diversity associated with rodent species in the families Cricetidae and Heteromyidae.</title>
        <authorList>
            <person name="Lund M."/>
            <person name="Larsen B.B."/>
            <person name="Gryseels S."/>
            <person name="Kraberger S."/>
            <person name="Rowsey D.M."/>
            <person name="Steger L."/>
            <person name="Yule K.M."/>
            <person name="Upham N.S."/>
            <person name="Worobey M."/>
            <person name="Van Doorslaer K."/>
            <person name="Varsani A."/>
        </authorList>
    </citation>
    <scope>NUCLEOTIDE SEQUENCE</scope>
    <source>
        <strain evidence="1">NeonRodF5_15</strain>
    </source>
</reference>
<name>A0A976R7E6_9VIRU</name>
<evidence type="ECO:0000313" key="1">
    <source>
        <dbReference type="EMBL" id="UPW41834.1"/>
    </source>
</evidence>
<sequence length="73" mass="8045">MAIATDFCLIPMKKNFLRALVAVAFCCVMMMTVASCQSATRLVTVSSDGTYQIRYIDSKTPVNVDVLPQTYSN</sequence>
<organism evidence="1">
    <name type="scientific">Peromfec virus RodF5_15</name>
    <dbReference type="NCBI Taxonomy" id="2929337"/>
    <lineage>
        <taxon>Viruses</taxon>
        <taxon>Monodnaviria</taxon>
        <taxon>Sangervirae</taxon>
        <taxon>Phixviricota</taxon>
        <taxon>Malgrandaviricetes</taxon>
        <taxon>Petitvirales</taxon>
        <taxon>Microviridae</taxon>
    </lineage>
</organism>
<dbReference type="EMBL" id="OM869678">
    <property type="protein sequence ID" value="UPW41834.1"/>
    <property type="molecule type" value="Genomic_DNA"/>
</dbReference>
<protein>
    <submittedName>
        <fullName evidence="1">Uncharacterized protein</fullName>
    </submittedName>
</protein>